<dbReference type="EMBL" id="CM056742">
    <property type="protein sequence ID" value="KAJ8681405.1"/>
    <property type="molecule type" value="Genomic_DNA"/>
</dbReference>
<sequence>MSIKINQNGHVKNNKTPGSDRTVRFFDDESQNLNGSKNDSKNLGGLKTSIKNDSPRIPYGPENVSRYIGGQKISFMKSPPLVSQESKMNTLAFQNDHNYGQKNNHDHLKREGKVLWKEKKRISFGTDETSDSIIDVTRDFECLRMSVMSKASRVSGGFNEVTLGPHSKSDLTAPSDSRTEEQSEKQDPSLNESSSHASGIKFSKKKILLENELQRQEQIRKVVNKKCRDMEDFCKKLQEEVNQVLSMKSLQREKEAEQKLASYVANEEQAALKDETDRKNEAHKLRLEESEEIFKKISPIKTKLDGKFNDFHQMSKLCKDENSAEQKLIEYAACLQNLQLQMAGLMQKAQAGDLTKSDLYIANAISLGTTAVSDAFQADIDRINATYDEEIIKREQALKEAEQEAAKETLRLKQIEDEENAAKLSQKQQQAQAEQSIQQQQQPSTTQLEGQQSSQVDGSVTQPPPPQYPGRTGPDPVSSIDASAQGQKQEEIRYVDVESYQIYLESCKYLENYASTYQDFLRSDAMKKFKFECQKTLNITINAISQTSREQLIDKYNKLKSFLSGKGSPNILLNPQAEAYSKNLLAHKIVDQGDTSISSKPELAFPFAAIIVALWNDWPDLGLLIKARFHTVSPFFVPVFLSPEDHQSEKDYYKALGCKFNVDGSSEKPEQFLKRLGGIMYLYASIMVTKQRQGITKAHPYGIGNAWRWLAATVNTEPRCDIADICATLIYVLLEITGNDLWRAYPNQFPKLLTILHNSYYTKLKNFDPVISAPISRLGDFLVTAIQKGTIPPPKGQLPSNFW</sequence>
<accession>A0ACC2PI09</accession>
<evidence type="ECO:0000313" key="1">
    <source>
        <dbReference type="EMBL" id="KAJ8681405.1"/>
    </source>
</evidence>
<name>A0ACC2PI09_9HYME</name>
<comment type="caution">
    <text evidence="1">The sequence shown here is derived from an EMBL/GenBank/DDBJ whole genome shotgun (WGS) entry which is preliminary data.</text>
</comment>
<organism evidence="1 2">
    <name type="scientific">Eretmocerus hayati</name>
    <dbReference type="NCBI Taxonomy" id="131215"/>
    <lineage>
        <taxon>Eukaryota</taxon>
        <taxon>Metazoa</taxon>
        <taxon>Ecdysozoa</taxon>
        <taxon>Arthropoda</taxon>
        <taxon>Hexapoda</taxon>
        <taxon>Insecta</taxon>
        <taxon>Pterygota</taxon>
        <taxon>Neoptera</taxon>
        <taxon>Endopterygota</taxon>
        <taxon>Hymenoptera</taxon>
        <taxon>Apocrita</taxon>
        <taxon>Proctotrupomorpha</taxon>
        <taxon>Chalcidoidea</taxon>
        <taxon>Aphelinidae</taxon>
        <taxon>Aphelininae</taxon>
        <taxon>Eretmocerus</taxon>
    </lineage>
</organism>
<dbReference type="Proteomes" id="UP001239111">
    <property type="component" value="Chromosome 2"/>
</dbReference>
<protein>
    <submittedName>
        <fullName evidence="1">Uncharacterized protein</fullName>
    </submittedName>
</protein>
<evidence type="ECO:0000313" key="2">
    <source>
        <dbReference type="Proteomes" id="UP001239111"/>
    </source>
</evidence>
<proteinExistence type="predicted"/>
<keyword evidence="2" id="KW-1185">Reference proteome</keyword>
<reference evidence="1" key="1">
    <citation type="submission" date="2023-04" db="EMBL/GenBank/DDBJ databases">
        <title>A chromosome-level genome assembly of the parasitoid wasp Eretmocerus hayati.</title>
        <authorList>
            <person name="Zhong Y."/>
            <person name="Liu S."/>
            <person name="Liu Y."/>
        </authorList>
    </citation>
    <scope>NUCLEOTIDE SEQUENCE</scope>
    <source>
        <strain evidence="1">ZJU_SS_LIU_2023</strain>
    </source>
</reference>
<gene>
    <name evidence="1" type="ORF">QAD02_017192</name>
</gene>